<dbReference type="Proteomes" id="UP001387293">
    <property type="component" value="Unassembled WGS sequence"/>
</dbReference>
<organism evidence="2 3">
    <name type="scientific">Mesorhizobium salmacidum</name>
    <dbReference type="NCBI Taxonomy" id="3015171"/>
    <lineage>
        <taxon>Bacteria</taxon>
        <taxon>Pseudomonadati</taxon>
        <taxon>Pseudomonadota</taxon>
        <taxon>Alphaproteobacteria</taxon>
        <taxon>Hyphomicrobiales</taxon>
        <taxon>Phyllobacteriaceae</taxon>
        <taxon>Mesorhizobium</taxon>
    </lineage>
</organism>
<reference evidence="2 3" key="1">
    <citation type="submission" date="2022-12" db="EMBL/GenBank/DDBJ databases">
        <authorList>
            <person name="Muema E."/>
        </authorList>
    </citation>
    <scope>NUCLEOTIDE SEQUENCE [LARGE SCALE GENOMIC DNA]</scope>
    <source>
        <strain evidence="3">1326</strain>
    </source>
</reference>
<dbReference type="CDD" id="cd07721">
    <property type="entry name" value="yflN-like_MBL-fold"/>
    <property type="match status" value="1"/>
</dbReference>
<dbReference type="RefSeq" id="WP_337109024.1">
    <property type="nucleotide sequence ID" value="NZ_JAPYKS010000034.1"/>
</dbReference>
<dbReference type="EMBL" id="JAPYKS010000034">
    <property type="protein sequence ID" value="MEI9412643.1"/>
    <property type="molecule type" value="Genomic_DNA"/>
</dbReference>
<evidence type="ECO:0000313" key="2">
    <source>
        <dbReference type="EMBL" id="MEI9412643.1"/>
    </source>
</evidence>
<dbReference type="Gene3D" id="3.60.15.10">
    <property type="entry name" value="Ribonuclease Z/Hydroxyacylglutathione hydrolase-like"/>
    <property type="match status" value="1"/>
</dbReference>
<dbReference type="SMART" id="SM00849">
    <property type="entry name" value="Lactamase_B"/>
    <property type="match status" value="1"/>
</dbReference>
<proteinExistence type="predicted"/>
<evidence type="ECO:0000313" key="3">
    <source>
        <dbReference type="Proteomes" id="UP001387293"/>
    </source>
</evidence>
<dbReference type="InterPro" id="IPR001279">
    <property type="entry name" value="Metallo-B-lactamas"/>
</dbReference>
<evidence type="ECO:0000259" key="1">
    <source>
        <dbReference type="SMART" id="SM00849"/>
    </source>
</evidence>
<dbReference type="PANTHER" id="PTHR42951:SF17">
    <property type="entry name" value="METALLO-BETA-LACTAMASE DOMAIN-CONTAINING PROTEIN"/>
    <property type="match status" value="1"/>
</dbReference>
<dbReference type="InterPro" id="IPR036866">
    <property type="entry name" value="RibonucZ/Hydroxyglut_hydro"/>
</dbReference>
<accession>A0ABU8L4Y6</accession>
<gene>
    <name evidence="2" type="ORF">O7A60_28410</name>
</gene>
<comment type="caution">
    <text evidence="2">The sequence shown here is derived from an EMBL/GenBank/DDBJ whole genome shotgun (WGS) entry which is preliminary data.</text>
</comment>
<dbReference type="Pfam" id="PF00753">
    <property type="entry name" value="Lactamase_B"/>
    <property type="match status" value="1"/>
</dbReference>
<sequence>MTVQIRLSDIDRARREDRGDGAWNIAPDLGYLRLAIVNVVFFGAPGSGDRKWVLIDTGLPTSRSSILAVAEKRFGTDTRPAAIILTHGHFDHVGTVLDLANTWDVPVFAHPLERPYLDGTTFYPPPDPWVGGGLMALLSPLFPRGPIDLGDRLVSLPADGSIPGMPGWQWLHTPGHAPGHISLWREEDRSLIVGDAFITTGQESVYEVAVQDLEMHGPPRYFTPDWDAAERSVKRLAALKPQMVISGHGAAAAGVGMRQALDSLADRFRQLAVPPKMKFVREPASRIARATDPPSF</sequence>
<keyword evidence="3" id="KW-1185">Reference proteome</keyword>
<dbReference type="SUPFAM" id="SSF56281">
    <property type="entry name" value="Metallo-hydrolase/oxidoreductase"/>
    <property type="match status" value="1"/>
</dbReference>
<dbReference type="PANTHER" id="PTHR42951">
    <property type="entry name" value="METALLO-BETA-LACTAMASE DOMAIN-CONTAINING"/>
    <property type="match status" value="1"/>
</dbReference>
<dbReference type="InterPro" id="IPR050855">
    <property type="entry name" value="NDM-1-like"/>
</dbReference>
<feature type="domain" description="Metallo-beta-lactamase" evidence="1">
    <location>
        <begin position="36"/>
        <end position="248"/>
    </location>
</feature>
<protein>
    <submittedName>
        <fullName evidence="2">MBL fold metallo-hydrolase</fullName>
    </submittedName>
</protein>
<name>A0ABU8L4Y6_9HYPH</name>